<dbReference type="Gene3D" id="3.50.50.60">
    <property type="entry name" value="FAD/NAD(P)-binding domain"/>
    <property type="match status" value="2"/>
</dbReference>
<comment type="caution">
    <text evidence="3">The sequence shown here is derived from an EMBL/GenBank/DDBJ whole genome shotgun (WGS) entry which is preliminary data.</text>
</comment>
<organism evidence="3 4">
    <name type="scientific">Spongiactinospora rosea</name>
    <dbReference type="NCBI Taxonomy" id="2248750"/>
    <lineage>
        <taxon>Bacteria</taxon>
        <taxon>Bacillati</taxon>
        <taxon>Actinomycetota</taxon>
        <taxon>Actinomycetes</taxon>
        <taxon>Streptosporangiales</taxon>
        <taxon>Streptosporangiaceae</taxon>
        <taxon>Spongiactinospora</taxon>
    </lineage>
</organism>
<dbReference type="SUPFAM" id="SSF54373">
    <property type="entry name" value="FAD-linked reductases, C-terminal domain"/>
    <property type="match status" value="1"/>
</dbReference>
<dbReference type="PANTHER" id="PTHR13847">
    <property type="entry name" value="SARCOSINE DEHYDROGENASE-RELATED"/>
    <property type="match status" value="1"/>
</dbReference>
<dbReference type="EMBL" id="QMEY01000027">
    <property type="protein sequence ID" value="RBQ14934.1"/>
    <property type="molecule type" value="Genomic_DNA"/>
</dbReference>
<dbReference type="AlphaFoldDB" id="A0A366LNR7"/>
<dbReference type="Gene3D" id="3.30.9.10">
    <property type="entry name" value="D-Amino Acid Oxidase, subunit A, domain 2"/>
    <property type="match status" value="1"/>
</dbReference>
<protein>
    <recommendedName>
        <fullName evidence="2">FAD dependent oxidoreductase domain-containing protein</fullName>
    </recommendedName>
</protein>
<accession>A0A366LNR7</accession>
<gene>
    <name evidence="3" type="ORF">DP939_37735</name>
</gene>
<evidence type="ECO:0000256" key="1">
    <source>
        <dbReference type="ARBA" id="ARBA00023002"/>
    </source>
</evidence>
<evidence type="ECO:0000259" key="2">
    <source>
        <dbReference type="Pfam" id="PF01266"/>
    </source>
</evidence>
<dbReference type="GO" id="GO:0005737">
    <property type="term" value="C:cytoplasm"/>
    <property type="evidence" value="ECO:0007669"/>
    <property type="project" value="TreeGrafter"/>
</dbReference>
<reference evidence="3 4" key="1">
    <citation type="submission" date="2018-06" db="EMBL/GenBank/DDBJ databases">
        <title>Sphaerisporangium craniellae sp. nov., isolated from a marine sponge in the South China Sea.</title>
        <authorList>
            <person name="Li L."/>
        </authorList>
    </citation>
    <scope>NUCLEOTIDE SEQUENCE [LARGE SCALE GENOMIC DNA]</scope>
    <source>
        <strain evidence="3 4">LHW63015</strain>
    </source>
</reference>
<dbReference type="GO" id="GO:0016491">
    <property type="term" value="F:oxidoreductase activity"/>
    <property type="evidence" value="ECO:0007669"/>
    <property type="project" value="UniProtKB-KW"/>
</dbReference>
<dbReference type="PANTHER" id="PTHR13847:SF289">
    <property type="entry name" value="GLYCINE OXIDASE"/>
    <property type="match status" value="1"/>
</dbReference>
<dbReference type="InterPro" id="IPR036188">
    <property type="entry name" value="FAD/NAD-bd_sf"/>
</dbReference>
<feature type="domain" description="FAD dependent oxidoreductase" evidence="2">
    <location>
        <begin position="13"/>
        <end position="398"/>
    </location>
</feature>
<keyword evidence="1" id="KW-0560">Oxidoreductase</keyword>
<name>A0A366LNR7_9ACTN</name>
<sequence>MGGGCGVSGREADVVIVGAGVIGAFAAYYLARAGERVVVLDPDPGGGASAGNAGLLVPSYSRPMAHPQALAEGVRAVLGGGHDITLRRPLRAGTLAWMARFALAARPGRAWRTAPRLAAMAARSLRLYTEFADAERLDIGLRDAGLLAVSRDRRTLDAQRRTAERLARLGVAAEVLDPAAVADAEPGLGPVAGGVRFPGDALLDPLDATRAALTAAERHGAVLVRTAARRIRHVNGQVTGVDTEAGPVAATTVVLAAGTSSVALARSAGVRLPVEPGHGWSLTLPVAEPLLRHAVLDLDAHVVLAQRADRLRLTGGMELGGPPAPPTPERFASLRRTAAGLLPGAALGEPGDQWHGARPMTPDGLPIVRRTRPGLVVATGHGQLGMTLAPATGELIAADLTARSRG</sequence>
<dbReference type="Pfam" id="PF01266">
    <property type="entry name" value="DAO"/>
    <property type="match status" value="1"/>
</dbReference>
<evidence type="ECO:0000313" key="4">
    <source>
        <dbReference type="Proteomes" id="UP000253303"/>
    </source>
</evidence>
<evidence type="ECO:0000313" key="3">
    <source>
        <dbReference type="EMBL" id="RBQ14934.1"/>
    </source>
</evidence>
<dbReference type="Proteomes" id="UP000253303">
    <property type="component" value="Unassembled WGS sequence"/>
</dbReference>
<keyword evidence="4" id="KW-1185">Reference proteome</keyword>
<dbReference type="SUPFAM" id="SSF51905">
    <property type="entry name" value="FAD/NAD(P)-binding domain"/>
    <property type="match status" value="1"/>
</dbReference>
<dbReference type="InterPro" id="IPR006076">
    <property type="entry name" value="FAD-dep_OxRdtase"/>
</dbReference>
<proteinExistence type="predicted"/>